<keyword evidence="3" id="KW-1185">Reference proteome</keyword>
<accession>A0A2U1MWQ5</accession>
<name>A0A2U1MWQ5_ARTAN</name>
<dbReference type="OrthoDB" id="242257at2759"/>
<dbReference type="Proteomes" id="UP000245207">
    <property type="component" value="Unassembled WGS sequence"/>
</dbReference>
<organism evidence="2 3">
    <name type="scientific">Artemisia annua</name>
    <name type="common">Sweet wormwood</name>
    <dbReference type="NCBI Taxonomy" id="35608"/>
    <lineage>
        <taxon>Eukaryota</taxon>
        <taxon>Viridiplantae</taxon>
        <taxon>Streptophyta</taxon>
        <taxon>Embryophyta</taxon>
        <taxon>Tracheophyta</taxon>
        <taxon>Spermatophyta</taxon>
        <taxon>Magnoliopsida</taxon>
        <taxon>eudicotyledons</taxon>
        <taxon>Gunneridae</taxon>
        <taxon>Pentapetalae</taxon>
        <taxon>asterids</taxon>
        <taxon>campanulids</taxon>
        <taxon>Asterales</taxon>
        <taxon>Asteraceae</taxon>
        <taxon>Asteroideae</taxon>
        <taxon>Anthemideae</taxon>
        <taxon>Artemisiinae</taxon>
        <taxon>Artemisia</taxon>
    </lineage>
</organism>
<protein>
    <submittedName>
        <fullName evidence="2">Diacylglycerol kinase 1</fullName>
    </submittedName>
</protein>
<dbReference type="STRING" id="35608.A0A2U1MWQ5"/>
<evidence type="ECO:0000313" key="2">
    <source>
        <dbReference type="EMBL" id="PWA65693.1"/>
    </source>
</evidence>
<dbReference type="AlphaFoldDB" id="A0A2U1MWQ5"/>
<proteinExistence type="predicted"/>
<sequence length="182" mass="20081">MGLKTFMGKGNRSSSNKRKRGTTYECQELLDWDFTLGELIKSNNIRGDTNRFSVACILVPLNFNGLIQAYEIEGWANKGGTAIRGDSFNHFTSEWVDFGLCIPNGLAIKTSKRPKDINVVSDLWLLSEFQGSIYPVQNFVSPPRVDILPARTRNDLARVLSGGGGLGTVEKQGGLGRMLHES</sequence>
<evidence type="ECO:0000313" key="3">
    <source>
        <dbReference type="Proteomes" id="UP000245207"/>
    </source>
</evidence>
<feature type="region of interest" description="Disordered" evidence="1">
    <location>
        <begin position="1"/>
        <end position="20"/>
    </location>
</feature>
<dbReference type="EMBL" id="PKPP01004173">
    <property type="protein sequence ID" value="PWA65693.1"/>
    <property type="molecule type" value="Genomic_DNA"/>
</dbReference>
<comment type="caution">
    <text evidence="2">The sequence shown here is derived from an EMBL/GenBank/DDBJ whole genome shotgun (WGS) entry which is preliminary data.</text>
</comment>
<reference evidence="2 3" key="1">
    <citation type="journal article" date="2018" name="Mol. Plant">
        <title>The genome of Artemisia annua provides insight into the evolution of Asteraceae family and artemisinin biosynthesis.</title>
        <authorList>
            <person name="Shen Q."/>
            <person name="Zhang L."/>
            <person name="Liao Z."/>
            <person name="Wang S."/>
            <person name="Yan T."/>
            <person name="Shi P."/>
            <person name="Liu M."/>
            <person name="Fu X."/>
            <person name="Pan Q."/>
            <person name="Wang Y."/>
            <person name="Lv Z."/>
            <person name="Lu X."/>
            <person name="Zhang F."/>
            <person name="Jiang W."/>
            <person name="Ma Y."/>
            <person name="Chen M."/>
            <person name="Hao X."/>
            <person name="Li L."/>
            <person name="Tang Y."/>
            <person name="Lv G."/>
            <person name="Zhou Y."/>
            <person name="Sun X."/>
            <person name="Brodelius P.E."/>
            <person name="Rose J.K.C."/>
            <person name="Tang K."/>
        </authorList>
    </citation>
    <scope>NUCLEOTIDE SEQUENCE [LARGE SCALE GENOMIC DNA]</scope>
    <source>
        <strain evidence="3">cv. Huhao1</strain>
        <tissue evidence="2">Leaf</tissue>
    </source>
</reference>
<keyword evidence="2" id="KW-0418">Kinase</keyword>
<gene>
    <name evidence="2" type="ORF">CTI12_AA331160</name>
</gene>
<keyword evidence="2" id="KW-0808">Transferase</keyword>
<evidence type="ECO:0000256" key="1">
    <source>
        <dbReference type="SAM" id="MobiDB-lite"/>
    </source>
</evidence>
<dbReference type="GO" id="GO:0016301">
    <property type="term" value="F:kinase activity"/>
    <property type="evidence" value="ECO:0007669"/>
    <property type="project" value="UniProtKB-KW"/>
</dbReference>